<dbReference type="EMBL" id="KZ505651">
    <property type="protein sequence ID" value="PKU48548.1"/>
    <property type="molecule type" value="Genomic_DNA"/>
</dbReference>
<organism evidence="1 2">
    <name type="scientific">Limosa lapponica baueri</name>
    <dbReference type="NCBI Taxonomy" id="1758121"/>
    <lineage>
        <taxon>Eukaryota</taxon>
        <taxon>Metazoa</taxon>
        <taxon>Chordata</taxon>
        <taxon>Craniata</taxon>
        <taxon>Vertebrata</taxon>
        <taxon>Euteleostomi</taxon>
        <taxon>Archelosauria</taxon>
        <taxon>Archosauria</taxon>
        <taxon>Dinosauria</taxon>
        <taxon>Saurischia</taxon>
        <taxon>Theropoda</taxon>
        <taxon>Coelurosauria</taxon>
        <taxon>Aves</taxon>
        <taxon>Neognathae</taxon>
        <taxon>Neoaves</taxon>
        <taxon>Charadriiformes</taxon>
        <taxon>Scolopacidae</taxon>
        <taxon>Limosa</taxon>
    </lineage>
</organism>
<accession>A0A2I0UR78</accession>
<name>A0A2I0UR78_LIMLA</name>
<dbReference type="AlphaFoldDB" id="A0A2I0UR78"/>
<sequence length="118" mass="12945">MSKVLCPKQPLLLLTRGLTKMAGLFGILKSLIASDALQPILSVGKALLYFHIHADQHKSGYFIILVSLPLTRTLSNRSGTENQEKSQKEGRVGLLGQEGEELRAGVNRCLWLVTSIAF</sequence>
<keyword evidence="2" id="KW-1185">Reference proteome</keyword>
<proteinExistence type="predicted"/>
<reference evidence="2" key="1">
    <citation type="submission" date="2017-11" db="EMBL/GenBank/DDBJ databases">
        <authorList>
            <person name="Lima N.C."/>
            <person name="Parody-Merino A.M."/>
            <person name="Battley P.F."/>
            <person name="Fidler A.E."/>
            <person name="Prosdocimi F."/>
        </authorList>
    </citation>
    <scope>NUCLEOTIDE SEQUENCE [LARGE SCALE GENOMIC DNA]</scope>
</reference>
<gene>
    <name evidence="1" type="ORF">llap_1176</name>
</gene>
<evidence type="ECO:0000313" key="2">
    <source>
        <dbReference type="Proteomes" id="UP000233556"/>
    </source>
</evidence>
<dbReference type="Proteomes" id="UP000233556">
    <property type="component" value="Unassembled WGS sequence"/>
</dbReference>
<evidence type="ECO:0000313" key="1">
    <source>
        <dbReference type="EMBL" id="PKU48548.1"/>
    </source>
</evidence>
<reference evidence="2" key="2">
    <citation type="submission" date="2017-12" db="EMBL/GenBank/DDBJ databases">
        <title>Genome sequence of the Bar-tailed Godwit (Limosa lapponica baueri).</title>
        <authorList>
            <person name="Lima N.C.B."/>
            <person name="Parody-Merino A.M."/>
            <person name="Battley P.F."/>
            <person name="Fidler A.E."/>
            <person name="Prosdocimi F."/>
        </authorList>
    </citation>
    <scope>NUCLEOTIDE SEQUENCE [LARGE SCALE GENOMIC DNA]</scope>
</reference>
<protein>
    <submittedName>
        <fullName evidence="1">Uncharacterized protein</fullName>
    </submittedName>
</protein>